<name>A0A8G2F2X6_9PROT</name>
<evidence type="ECO:0000313" key="3">
    <source>
        <dbReference type="Proteomes" id="UP000198615"/>
    </source>
</evidence>
<dbReference type="RefSeq" id="WP_245565533.1">
    <property type="nucleotide sequence ID" value="NZ_FNBW01000005.1"/>
</dbReference>
<accession>A0A8G2F2X6</accession>
<dbReference type="InterPro" id="IPR007372">
    <property type="entry name" value="Lipid/polyisoprenoid-bd_YceI"/>
</dbReference>
<feature type="domain" description="Lipid/polyisoprenoid-binding YceI-like" evidence="1">
    <location>
        <begin position="41"/>
        <end position="208"/>
    </location>
</feature>
<reference evidence="2 3" key="1">
    <citation type="submission" date="2016-10" db="EMBL/GenBank/DDBJ databases">
        <authorList>
            <person name="Varghese N."/>
            <person name="Submissions S."/>
        </authorList>
    </citation>
    <scope>NUCLEOTIDE SEQUENCE [LARGE SCALE GENOMIC DNA]</scope>
    <source>
        <strain evidence="2 3">DSM 18839</strain>
    </source>
</reference>
<dbReference type="Proteomes" id="UP000198615">
    <property type="component" value="Unassembled WGS sequence"/>
</dbReference>
<dbReference type="Gene3D" id="2.40.128.110">
    <property type="entry name" value="Lipid/polyisoprenoid-binding, YceI-like"/>
    <property type="match status" value="1"/>
</dbReference>
<dbReference type="SMART" id="SM00867">
    <property type="entry name" value="YceI"/>
    <property type="match status" value="1"/>
</dbReference>
<proteinExistence type="predicted"/>
<dbReference type="AlphaFoldDB" id="A0A8G2F2X6"/>
<comment type="caution">
    <text evidence="2">The sequence shown here is derived from an EMBL/GenBank/DDBJ whole genome shotgun (WGS) entry which is preliminary data.</text>
</comment>
<gene>
    <name evidence="2" type="ORF">SAMN05660686_02077</name>
</gene>
<dbReference type="Pfam" id="PF04264">
    <property type="entry name" value="YceI"/>
    <property type="match status" value="1"/>
</dbReference>
<dbReference type="EMBL" id="FNBW01000005">
    <property type="protein sequence ID" value="SDF68978.1"/>
    <property type="molecule type" value="Genomic_DNA"/>
</dbReference>
<protein>
    <submittedName>
        <fullName evidence="2">Polyisoprenoid-binding protein YceI</fullName>
    </submittedName>
</protein>
<dbReference type="SUPFAM" id="SSF101874">
    <property type="entry name" value="YceI-like"/>
    <property type="match status" value="1"/>
</dbReference>
<dbReference type="PANTHER" id="PTHR34406:SF1">
    <property type="entry name" value="PROTEIN YCEI"/>
    <property type="match status" value="1"/>
</dbReference>
<organism evidence="2 3">
    <name type="scientific">Thalassobaculum litoreum DSM 18839</name>
    <dbReference type="NCBI Taxonomy" id="1123362"/>
    <lineage>
        <taxon>Bacteria</taxon>
        <taxon>Pseudomonadati</taxon>
        <taxon>Pseudomonadota</taxon>
        <taxon>Alphaproteobacteria</taxon>
        <taxon>Rhodospirillales</taxon>
        <taxon>Thalassobaculaceae</taxon>
        <taxon>Thalassobaculum</taxon>
    </lineage>
</organism>
<evidence type="ECO:0000313" key="2">
    <source>
        <dbReference type="EMBL" id="SDF68978.1"/>
    </source>
</evidence>
<dbReference type="InterPro" id="IPR036761">
    <property type="entry name" value="TTHA0802/YceI-like_sf"/>
</dbReference>
<keyword evidence="3" id="KW-1185">Reference proteome</keyword>
<evidence type="ECO:0000259" key="1">
    <source>
        <dbReference type="SMART" id="SM00867"/>
    </source>
</evidence>
<dbReference type="PANTHER" id="PTHR34406">
    <property type="entry name" value="PROTEIN YCEI"/>
    <property type="match status" value="1"/>
</dbReference>
<sequence length="211" mass="23118">MPTHIPAMTRIPACLGRVAAVPLLAAALCLTPGLVRAEPYEYVIDPEHTAVAFSVRHLGFADVLGRFLEVAGSFTFDEEARTLSDVTAEIQAASVTSDHAARDDHLRKKDFLWVGEHPEIRFTGTGAEPTGERTGKVFGDLTIRGVTQPVVLDVTWNRSGRYPFGDKHYAIGISARTSIKRSDFGMTYALEGDMVGDEVDIVLEFEAIRQE</sequence>